<dbReference type="GO" id="GO:0051017">
    <property type="term" value="P:actin filament bundle assembly"/>
    <property type="evidence" value="ECO:0007669"/>
    <property type="project" value="TreeGrafter"/>
</dbReference>
<sequence>MRGNHGRHGDESDESHHGLGLHRLARSSKWAGLVRRCRTHPFEASAETIDPSTGNTALHCAVGLRAPVDAVRALLGAARKLPGAPSPACMPNRAGRLPLHEACRHRATAEVLEELVRACPEAVLLRDGDGSQPLHIFCDRGGAVSSMEVLLEALLGTARGATMIAGKDCVLGKTPLEILDHRKNRAAFASTVESLRSMRSRERRRCDKNNNGGNRNNHRSSNHSETNHRMNNRHRNRAADWEDPERIVGEARGTDFWRKARLLLLAEHASAGPFPPGKWKDGSVLRACLAAGCCPPSLVEYALLAHGEELSEPNARGDLPLHEVCAGRGGDLLVSAVLEAHPGAAGARNGDGVFPLGAYLGRDCLKPPTQKGVLWSLVETHPLAVGSLGLGPCLYPRLLSKLAARPNQGLDAVFDVLRDTAPVLVAQQLACDRGNHSTSRVHSK</sequence>
<dbReference type="InterPro" id="IPR052420">
    <property type="entry name" value="Espin/Espin-like"/>
</dbReference>
<keyword evidence="1" id="KW-0677">Repeat</keyword>
<dbReference type="OrthoDB" id="46738at2759"/>
<name>A0A448ZEI8_9STRA</name>
<feature type="region of interest" description="Disordered" evidence="3">
    <location>
        <begin position="1"/>
        <end position="20"/>
    </location>
</feature>
<evidence type="ECO:0000313" key="5">
    <source>
        <dbReference type="Proteomes" id="UP000291116"/>
    </source>
</evidence>
<dbReference type="PANTHER" id="PTHR24153">
    <property type="entry name" value="ESPIN"/>
    <property type="match status" value="1"/>
</dbReference>
<evidence type="ECO:0000256" key="1">
    <source>
        <dbReference type="ARBA" id="ARBA00022737"/>
    </source>
</evidence>
<gene>
    <name evidence="4" type="ORF">PSNMU_V1.4_AUG-EV-PASAV3_0072840</name>
</gene>
<dbReference type="GO" id="GO:0051015">
    <property type="term" value="F:actin filament binding"/>
    <property type="evidence" value="ECO:0007669"/>
    <property type="project" value="TreeGrafter"/>
</dbReference>
<feature type="compositionally biased region" description="Basic and acidic residues" evidence="3">
    <location>
        <begin position="7"/>
        <end position="17"/>
    </location>
</feature>
<dbReference type="Gene3D" id="1.25.40.20">
    <property type="entry name" value="Ankyrin repeat-containing domain"/>
    <property type="match status" value="1"/>
</dbReference>
<feature type="region of interest" description="Disordered" evidence="3">
    <location>
        <begin position="199"/>
        <end position="232"/>
    </location>
</feature>
<dbReference type="SUPFAM" id="SSF48403">
    <property type="entry name" value="Ankyrin repeat"/>
    <property type="match status" value="1"/>
</dbReference>
<evidence type="ECO:0000313" key="4">
    <source>
        <dbReference type="EMBL" id="VEU40463.1"/>
    </source>
</evidence>
<dbReference type="GO" id="GO:0005737">
    <property type="term" value="C:cytoplasm"/>
    <property type="evidence" value="ECO:0007669"/>
    <property type="project" value="TreeGrafter"/>
</dbReference>
<keyword evidence="2" id="KW-0040">ANK repeat</keyword>
<accession>A0A448ZEI8</accession>
<dbReference type="EMBL" id="CAACVS010000281">
    <property type="protein sequence ID" value="VEU40463.1"/>
    <property type="molecule type" value="Genomic_DNA"/>
</dbReference>
<protein>
    <submittedName>
        <fullName evidence="4">Uncharacterized protein</fullName>
    </submittedName>
</protein>
<dbReference type="AlphaFoldDB" id="A0A448ZEI8"/>
<dbReference type="Pfam" id="PF00023">
    <property type="entry name" value="Ank"/>
    <property type="match status" value="1"/>
</dbReference>
<dbReference type="InterPro" id="IPR036770">
    <property type="entry name" value="Ankyrin_rpt-contain_sf"/>
</dbReference>
<proteinExistence type="predicted"/>
<dbReference type="Proteomes" id="UP000291116">
    <property type="component" value="Unassembled WGS sequence"/>
</dbReference>
<evidence type="ECO:0000256" key="2">
    <source>
        <dbReference type="ARBA" id="ARBA00023043"/>
    </source>
</evidence>
<keyword evidence="5" id="KW-1185">Reference proteome</keyword>
<evidence type="ECO:0000256" key="3">
    <source>
        <dbReference type="SAM" id="MobiDB-lite"/>
    </source>
</evidence>
<dbReference type="InterPro" id="IPR002110">
    <property type="entry name" value="Ankyrin_rpt"/>
</dbReference>
<dbReference type="PANTHER" id="PTHR24153:SF8">
    <property type="entry name" value="FORKED, ISOFORM F"/>
    <property type="match status" value="1"/>
</dbReference>
<reference evidence="4 5" key="1">
    <citation type="submission" date="2019-01" db="EMBL/GenBank/DDBJ databases">
        <authorList>
            <person name="Ferrante I. M."/>
        </authorList>
    </citation>
    <scope>NUCLEOTIDE SEQUENCE [LARGE SCALE GENOMIC DNA]</scope>
    <source>
        <strain evidence="4 5">B856</strain>
    </source>
</reference>
<organism evidence="4 5">
    <name type="scientific">Pseudo-nitzschia multistriata</name>
    <dbReference type="NCBI Taxonomy" id="183589"/>
    <lineage>
        <taxon>Eukaryota</taxon>
        <taxon>Sar</taxon>
        <taxon>Stramenopiles</taxon>
        <taxon>Ochrophyta</taxon>
        <taxon>Bacillariophyta</taxon>
        <taxon>Bacillariophyceae</taxon>
        <taxon>Bacillariophycidae</taxon>
        <taxon>Bacillariales</taxon>
        <taxon>Bacillariaceae</taxon>
        <taxon>Pseudo-nitzschia</taxon>
    </lineage>
</organism>